<organism evidence="3 4">
    <name type="scientific">Pleomassaria siparia CBS 279.74</name>
    <dbReference type="NCBI Taxonomy" id="1314801"/>
    <lineage>
        <taxon>Eukaryota</taxon>
        <taxon>Fungi</taxon>
        <taxon>Dikarya</taxon>
        <taxon>Ascomycota</taxon>
        <taxon>Pezizomycotina</taxon>
        <taxon>Dothideomycetes</taxon>
        <taxon>Pleosporomycetidae</taxon>
        <taxon>Pleosporales</taxon>
        <taxon>Pleomassariaceae</taxon>
        <taxon>Pleomassaria</taxon>
    </lineage>
</organism>
<accession>A0A6G1JTI6</accession>
<sequence length="285" mass="31573">MSSDTTKRTNIIAQNLTPPPPASLAQPQPSTTYCLPLPSPKTTTIASPRKPLMHETSPTSRTPSLNRASEDHQLKPSPSPTIQMPASFLPVGGAFTQIKALADRVDALEKTIEAKNDRIAALERINSEHTARCIQATEEIKRLRFTDLEVGASRRSPGRLPKQERRLWAKTKARQADLAFSTRTMNLDPDHVEGYFVAYMATLHAYMQPSALPPKMKQQPQFPGAPYPLPPQPYNFYGAPEQASFQYGYPGMSMPQMPPVPMAATPSLCAIHNAPFPCYMCRSMR</sequence>
<feature type="compositionally biased region" description="Polar residues" evidence="2">
    <location>
        <begin position="56"/>
        <end position="67"/>
    </location>
</feature>
<dbReference type="AlphaFoldDB" id="A0A6G1JTI6"/>
<name>A0A6G1JTI6_9PLEO</name>
<dbReference type="EMBL" id="MU005786">
    <property type="protein sequence ID" value="KAF2703633.1"/>
    <property type="molecule type" value="Genomic_DNA"/>
</dbReference>
<reference evidence="3" key="1">
    <citation type="journal article" date="2020" name="Stud. Mycol.">
        <title>101 Dothideomycetes genomes: a test case for predicting lifestyles and emergence of pathogens.</title>
        <authorList>
            <person name="Haridas S."/>
            <person name="Albert R."/>
            <person name="Binder M."/>
            <person name="Bloem J."/>
            <person name="Labutti K."/>
            <person name="Salamov A."/>
            <person name="Andreopoulos B."/>
            <person name="Baker S."/>
            <person name="Barry K."/>
            <person name="Bills G."/>
            <person name="Bluhm B."/>
            <person name="Cannon C."/>
            <person name="Castanera R."/>
            <person name="Culley D."/>
            <person name="Daum C."/>
            <person name="Ezra D."/>
            <person name="Gonzalez J."/>
            <person name="Henrissat B."/>
            <person name="Kuo A."/>
            <person name="Liang C."/>
            <person name="Lipzen A."/>
            <person name="Lutzoni F."/>
            <person name="Magnuson J."/>
            <person name="Mondo S."/>
            <person name="Nolan M."/>
            <person name="Ohm R."/>
            <person name="Pangilinan J."/>
            <person name="Park H.-J."/>
            <person name="Ramirez L."/>
            <person name="Alfaro M."/>
            <person name="Sun H."/>
            <person name="Tritt A."/>
            <person name="Yoshinaga Y."/>
            <person name="Zwiers L.-H."/>
            <person name="Turgeon B."/>
            <person name="Goodwin S."/>
            <person name="Spatafora J."/>
            <person name="Crous P."/>
            <person name="Grigoriev I."/>
        </authorList>
    </citation>
    <scope>NUCLEOTIDE SEQUENCE</scope>
    <source>
        <strain evidence="3">CBS 279.74</strain>
    </source>
</reference>
<feature type="coiled-coil region" evidence="1">
    <location>
        <begin position="98"/>
        <end position="132"/>
    </location>
</feature>
<evidence type="ECO:0000256" key="1">
    <source>
        <dbReference type="SAM" id="Coils"/>
    </source>
</evidence>
<evidence type="ECO:0000313" key="4">
    <source>
        <dbReference type="Proteomes" id="UP000799428"/>
    </source>
</evidence>
<keyword evidence="4" id="KW-1185">Reference proteome</keyword>
<evidence type="ECO:0000256" key="2">
    <source>
        <dbReference type="SAM" id="MobiDB-lite"/>
    </source>
</evidence>
<evidence type="ECO:0000313" key="3">
    <source>
        <dbReference type="EMBL" id="KAF2703633.1"/>
    </source>
</evidence>
<gene>
    <name evidence="3" type="ORF">K504DRAFT_463361</name>
</gene>
<proteinExistence type="predicted"/>
<dbReference type="Proteomes" id="UP000799428">
    <property type="component" value="Unassembled WGS sequence"/>
</dbReference>
<protein>
    <submittedName>
        <fullName evidence="3">Uncharacterized protein</fullName>
    </submittedName>
</protein>
<feature type="compositionally biased region" description="Polar residues" evidence="2">
    <location>
        <begin position="1"/>
        <end position="15"/>
    </location>
</feature>
<keyword evidence="1" id="KW-0175">Coiled coil</keyword>
<feature type="region of interest" description="Disordered" evidence="2">
    <location>
        <begin position="1"/>
        <end position="80"/>
    </location>
</feature>